<gene>
    <name evidence="10" type="ORF">BO71DRAFT_354762</name>
</gene>
<keyword evidence="7" id="KW-0833">Ubl conjugation pathway</keyword>
<keyword evidence="8" id="KW-0862">Zinc</keyword>
<dbReference type="GO" id="GO:0016567">
    <property type="term" value="P:protein ubiquitination"/>
    <property type="evidence" value="ECO:0007669"/>
    <property type="project" value="InterPro"/>
</dbReference>
<dbReference type="Pfam" id="PF01485">
    <property type="entry name" value="IBR"/>
    <property type="match status" value="2"/>
</dbReference>
<dbReference type="Gene3D" id="1.20.120.1750">
    <property type="match status" value="1"/>
</dbReference>
<dbReference type="GO" id="GO:0008270">
    <property type="term" value="F:zinc ion binding"/>
    <property type="evidence" value="ECO:0007669"/>
    <property type="project" value="UniProtKB-KW"/>
</dbReference>
<keyword evidence="11" id="KW-1185">Reference proteome</keyword>
<dbReference type="OrthoDB" id="9977870at2759"/>
<dbReference type="Gene3D" id="3.30.40.10">
    <property type="entry name" value="Zinc/RING finger domain, C3HC4 (zinc finger)"/>
    <property type="match status" value="1"/>
</dbReference>
<proteinExistence type="predicted"/>
<keyword evidence="4" id="KW-0479">Metal-binding</keyword>
<keyword evidence="5" id="KW-0677">Repeat</keyword>
<dbReference type="InterPro" id="IPR013083">
    <property type="entry name" value="Znf_RING/FYVE/PHD"/>
</dbReference>
<evidence type="ECO:0000256" key="8">
    <source>
        <dbReference type="ARBA" id="ARBA00022833"/>
    </source>
</evidence>
<evidence type="ECO:0000313" key="10">
    <source>
        <dbReference type="EMBL" id="PYH93678.1"/>
    </source>
</evidence>
<dbReference type="InterPro" id="IPR002867">
    <property type="entry name" value="IBR_dom"/>
</dbReference>
<dbReference type="EMBL" id="KZ825887">
    <property type="protein sequence ID" value="PYH93678.1"/>
    <property type="molecule type" value="Genomic_DNA"/>
</dbReference>
<dbReference type="InterPro" id="IPR031127">
    <property type="entry name" value="E3_UB_ligase_RBR"/>
</dbReference>
<evidence type="ECO:0000256" key="6">
    <source>
        <dbReference type="ARBA" id="ARBA00022771"/>
    </source>
</evidence>
<evidence type="ECO:0000256" key="4">
    <source>
        <dbReference type="ARBA" id="ARBA00022723"/>
    </source>
</evidence>
<comment type="catalytic activity">
    <reaction evidence="1">
        <text>[E2 ubiquitin-conjugating enzyme]-S-ubiquitinyl-L-cysteine + [acceptor protein]-L-lysine = [E2 ubiquitin-conjugating enzyme]-L-cysteine + [acceptor protein]-N(6)-ubiquitinyl-L-lysine.</text>
        <dbReference type="EC" id="2.3.2.31"/>
    </reaction>
</comment>
<dbReference type="SUPFAM" id="SSF57850">
    <property type="entry name" value="RING/U-box"/>
    <property type="match status" value="2"/>
</dbReference>
<dbReference type="EC" id="2.3.2.31" evidence="2"/>
<organism evidence="10 11">
    <name type="scientific">Aspergillus ellipticus CBS 707.79</name>
    <dbReference type="NCBI Taxonomy" id="1448320"/>
    <lineage>
        <taxon>Eukaryota</taxon>
        <taxon>Fungi</taxon>
        <taxon>Dikarya</taxon>
        <taxon>Ascomycota</taxon>
        <taxon>Pezizomycotina</taxon>
        <taxon>Eurotiomycetes</taxon>
        <taxon>Eurotiomycetidae</taxon>
        <taxon>Eurotiales</taxon>
        <taxon>Aspergillaceae</taxon>
        <taxon>Aspergillus</taxon>
        <taxon>Aspergillus subgen. Circumdati</taxon>
    </lineage>
</organism>
<dbReference type="PROSITE" id="PS00518">
    <property type="entry name" value="ZF_RING_1"/>
    <property type="match status" value="1"/>
</dbReference>
<dbReference type="InterPro" id="IPR017907">
    <property type="entry name" value="Znf_RING_CS"/>
</dbReference>
<evidence type="ECO:0000256" key="5">
    <source>
        <dbReference type="ARBA" id="ARBA00022737"/>
    </source>
</evidence>
<dbReference type="AlphaFoldDB" id="A0A319DZN3"/>
<dbReference type="CDD" id="cd22584">
    <property type="entry name" value="Rcat_RBR_unk"/>
    <property type="match status" value="1"/>
</dbReference>
<evidence type="ECO:0000256" key="3">
    <source>
        <dbReference type="ARBA" id="ARBA00022679"/>
    </source>
</evidence>
<name>A0A319DZN3_9EURO</name>
<accession>A0A319DZN3</accession>
<dbReference type="InterPro" id="IPR044066">
    <property type="entry name" value="TRIAD_supradom"/>
</dbReference>
<evidence type="ECO:0000313" key="11">
    <source>
        <dbReference type="Proteomes" id="UP000247810"/>
    </source>
</evidence>
<keyword evidence="3" id="KW-0808">Transferase</keyword>
<dbReference type="GO" id="GO:0061630">
    <property type="term" value="F:ubiquitin protein ligase activity"/>
    <property type="evidence" value="ECO:0007669"/>
    <property type="project" value="UniProtKB-EC"/>
</dbReference>
<sequence>MDQSTIDLMVQLQLEDAGLHFETPKGKSREPTDEELAVQLQEEELKCASQILADRRMASSFAAAVRADGRLLEIHQGSLDLLDRPPRQVTGTGWVIPDDFEREVTDLDDETLVKLQMLSGDVVMGTADSETDQAESSAWAAQRNSQPLRDHVCVACTEPMEFINVARAPCQHEYCRSCLEDLFRAVMRDESLFPPRCCQQPINLNMARIFLSTDLVKQYMIKKVEYETPNRTYCYLTSCSAFIGAAHITGVVATCPECECTTCVSCKERAHTGDCPVDPSMQKLLATARKNRWQRCYRCSRIVALAHGCNHITCLCGGQFCYDCGVKWKECNCEHWTAVNLLERAHEIIDRDGSPDIDDGRLPQENLQRAIQGLRENNDCRHGGWNYLPGPRQCERCAQFLARFIFECRRCRLQVCNRCRRNRL</sequence>
<dbReference type="Proteomes" id="UP000247810">
    <property type="component" value="Unassembled WGS sequence"/>
</dbReference>
<reference evidence="10 11" key="1">
    <citation type="submission" date="2018-02" db="EMBL/GenBank/DDBJ databases">
        <title>The genomes of Aspergillus section Nigri reveals drivers in fungal speciation.</title>
        <authorList>
            <consortium name="DOE Joint Genome Institute"/>
            <person name="Vesth T.C."/>
            <person name="Nybo J."/>
            <person name="Theobald S."/>
            <person name="Brandl J."/>
            <person name="Frisvad J.C."/>
            <person name="Nielsen K.F."/>
            <person name="Lyhne E.K."/>
            <person name="Kogle M.E."/>
            <person name="Kuo A."/>
            <person name="Riley R."/>
            <person name="Clum A."/>
            <person name="Nolan M."/>
            <person name="Lipzen A."/>
            <person name="Salamov A."/>
            <person name="Henrissat B."/>
            <person name="Wiebenga A."/>
            <person name="De vries R.P."/>
            <person name="Grigoriev I.V."/>
            <person name="Mortensen U.H."/>
            <person name="Andersen M.R."/>
            <person name="Baker S.E."/>
        </authorList>
    </citation>
    <scope>NUCLEOTIDE SEQUENCE [LARGE SCALE GENOMIC DNA]</scope>
    <source>
        <strain evidence="10 11">CBS 707.79</strain>
    </source>
</reference>
<feature type="domain" description="RING-type" evidence="9">
    <location>
        <begin position="149"/>
        <end position="343"/>
    </location>
</feature>
<dbReference type="PROSITE" id="PS51873">
    <property type="entry name" value="TRIAD"/>
    <property type="match status" value="1"/>
</dbReference>
<evidence type="ECO:0000256" key="2">
    <source>
        <dbReference type="ARBA" id="ARBA00012251"/>
    </source>
</evidence>
<evidence type="ECO:0000259" key="9">
    <source>
        <dbReference type="PROSITE" id="PS51873"/>
    </source>
</evidence>
<evidence type="ECO:0000256" key="7">
    <source>
        <dbReference type="ARBA" id="ARBA00022786"/>
    </source>
</evidence>
<protein>
    <recommendedName>
        <fullName evidence="2">RBR-type E3 ubiquitin transferase</fullName>
        <ecNumber evidence="2">2.3.2.31</ecNumber>
    </recommendedName>
</protein>
<dbReference type="VEuPathDB" id="FungiDB:BO71DRAFT_354762"/>
<evidence type="ECO:0000256" key="1">
    <source>
        <dbReference type="ARBA" id="ARBA00001798"/>
    </source>
</evidence>
<dbReference type="STRING" id="1448320.A0A319DZN3"/>
<dbReference type="PANTHER" id="PTHR11685">
    <property type="entry name" value="RBR FAMILY RING FINGER AND IBR DOMAIN-CONTAINING"/>
    <property type="match status" value="1"/>
</dbReference>
<keyword evidence="6" id="KW-0863">Zinc-finger</keyword>
<dbReference type="CDD" id="cd20335">
    <property type="entry name" value="BRcat_RBR"/>
    <property type="match status" value="1"/>
</dbReference>